<proteinExistence type="predicted"/>
<sequence>MPRWYAFIILLPIIASSPDFYEVPFCFGPYAMKQDVKDQLVLKVFRYAPKNTASKVYDCSLEEKAGQILEDRHKSQDDLKSLGIYPLFFDIKEQHRKYTLYHVTHAAVDDWKKYIETVQFSTFGCNYRKEYGLHRFLCLFKRKNPY</sequence>
<feature type="signal peptide" evidence="1">
    <location>
        <begin position="1"/>
        <end position="16"/>
    </location>
</feature>
<keyword evidence="3" id="KW-1185">Reference proteome</keyword>
<organism evidence="2 3">
    <name type="scientific">Ancylostoma caninum</name>
    <name type="common">Dog hookworm</name>
    <dbReference type="NCBI Taxonomy" id="29170"/>
    <lineage>
        <taxon>Eukaryota</taxon>
        <taxon>Metazoa</taxon>
        <taxon>Ecdysozoa</taxon>
        <taxon>Nematoda</taxon>
        <taxon>Chromadorea</taxon>
        <taxon>Rhabditida</taxon>
        <taxon>Rhabditina</taxon>
        <taxon>Rhabditomorpha</taxon>
        <taxon>Strongyloidea</taxon>
        <taxon>Ancylostomatidae</taxon>
        <taxon>Ancylostomatinae</taxon>
        <taxon>Ancylostoma</taxon>
    </lineage>
</organism>
<evidence type="ECO:0000256" key="1">
    <source>
        <dbReference type="SAM" id="SignalP"/>
    </source>
</evidence>
<gene>
    <name evidence="2" type="ORF">ANCCAN_01864</name>
</gene>
<dbReference type="Proteomes" id="UP000252519">
    <property type="component" value="Unassembled WGS sequence"/>
</dbReference>
<comment type="caution">
    <text evidence="2">The sequence shown here is derived from an EMBL/GenBank/DDBJ whole genome shotgun (WGS) entry which is preliminary data.</text>
</comment>
<dbReference type="AlphaFoldDB" id="A0A368H654"/>
<protein>
    <submittedName>
        <fullName evidence="2">Uncharacterized protein</fullName>
    </submittedName>
</protein>
<feature type="chain" id="PRO_5016571213" evidence="1">
    <location>
        <begin position="17"/>
        <end position="146"/>
    </location>
</feature>
<name>A0A368H654_ANCCA</name>
<dbReference type="InterPro" id="IPR035109">
    <property type="entry name" value="ASPR"/>
</dbReference>
<evidence type="ECO:0000313" key="2">
    <source>
        <dbReference type="EMBL" id="RCN52076.1"/>
    </source>
</evidence>
<evidence type="ECO:0000313" key="3">
    <source>
        <dbReference type="Proteomes" id="UP000252519"/>
    </source>
</evidence>
<dbReference type="EMBL" id="JOJR01000009">
    <property type="protein sequence ID" value="RCN52076.1"/>
    <property type="molecule type" value="Genomic_DNA"/>
</dbReference>
<accession>A0A368H654</accession>
<keyword evidence="1" id="KW-0732">Signal</keyword>
<reference evidence="2 3" key="1">
    <citation type="submission" date="2014-10" db="EMBL/GenBank/DDBJ databases">
        <title>Draft genome of the hookworm Ancylostoma caninum.</title>
        <authorList>
            <person name="Mitreva M."/>
        </authorList>
    </citation>
    <scope>NUCLEOTIDE SEQUENCE [LARGE SCALE GENOMIC DNA]</scope>
    <source>
        <strain evidence="2 3">Baltimore</strain>
    </source>
</reference>
<dbReference type="OrthoDB" id="5895480at2759"/>
<dbReference type="Pfam" id="PF17641">
    <property type="entry name" value="ASPRs"/>
    <property type="match status" value="1"/>
</dbReference>